<dbReference type="RefSeq" id="WP_215884694.1">
    <property type="nucleotide sequence ID" value="NZ_JAAOMP010000151.1"/>
</dbReference>
<evidence type="ECO:0000313" key="1">
    <source>
        <dbReference type="EMBL" id="MBU2761168.1"/>
    </source>
</evidence>
<organism evidence="1 2">
    <name type="scientific">Acidithiobacillus sulfurivorans</name>
    <dbReference type="NCBI Taxonomy" id="1958756"/>
    <lineage>
        <taxon>Bacteria</taxon>
        <taxon>Pseudomonadati</taxon>
        <taxon>Pseudomonadota</taxon>
        <taxon>Acidithiobacillia</taxon>
        <taxon>Acidithiobacillales</taxon>
        <taxon>Acidithiobacillaceae</taxon>
        <taxon>Acidithiobacillus</taxon>
    </lineage>
</organism>
<dbReference type="SUPFAM" id="SSF56784">
    <property type="entry name" value="HAD-like"/>
    <property type="match status" value="1"/>
</dbReference>
<comment type="caution">
    <text evidence="1">The sequence shown here is derived from an EMBL/GenBank/DDBJ whole genome shotgun (WGS) entry which is preliminary data.</text>
</comment>
<protein>
    <recommendedName>
        <fullName evidence="3">HAD family hydrolase</fullName>
    </recommendedName>
</protein>
<name>A0ABS6A0Z7_9PROT</name>
<evidence type="ECO:0000313" key="2">
    <source>
        <dbReference type="Proteomes" id="UP000755654"/>
    </source>
</evidence>
<reference evidence="1 2" key="1">
    <citation type="journal article" date="2021" name="ISME J.">
        <title>Genomic evolution of the class Acidithiobacillia: deep-branching Proteobacteria living in extreme acidic conditions.</title>
        <authorList>
            <person name="Moya-Beltran A."/>
            <person name="Beard S."/>
            <person name="Rojas-Villalobos C."/>
            <person name="Issotta F."/>
            <person name="Gallardo Y."/>
            <person name="Ulloa R."/>
            <person name="Giaveno A."/>
            <person name="Degli Esposti M."/>
            <person name="Johnson D.B."/>
            <person name="Quatrini R."/>
        </authorList>
    </citation>
    <scope>NUCLEOTIDE SEQUENCE [LARGE SCALE GENOMIC DNA]</scope>
    <source>
        <strain evidence="1 2">RW2</strain>
    </source>
</reference>
<keyword evidence="2" id="KW-1185">Reference proteome</keyword>
<proteinExistence type="predicted"/>
<gene>
    <name evidence="1" type="ORF">HAP95_13600</name>
</gene>
<dbReference type="Proteomes" id="UP000755654">
    <property type="component" value="Unassembled WGS sequence"/>
</dbReference>
<dbReference type="EMBL" id="JAAOMP010000151">
    <property type="protein sequence ID" value="MBU2761168.1"/>
    <property type="molecule type" value="Genomic_DNA"/>
</dbReference>
<sequence>MAIPIALDVDGILTNFDDHWRQCAEQVLARPVPQVSDDHSLRTRYALTNKECDAVWAAYHAGEWHRLPLYPHAAELIHALEQLGTVWAVTSVKDLRKKDRAASLEGLIPESQILCVGEQSAQNKMLAMHTIGVRAGHKPVAFLDDHPENVNAVLPVVGLTVLLNRRYTGLPDTEYGVTVIDDPMDFPVLVEQFLKRTGRAA</sequence>
<accession>A0ABS6A0Z7</accession>
<dbReference type="InterPro" id="IPR036412">
    <property type="entry name" value="HAD-like_sf"/>
</dbReference>
<evidence type="ECO:0008006" key="3">
    <source>
        <dbReference type="Google" id="ProtNLM"/>
    </source>
</evidence>